<feature type="signal peptide" evidence="9">
    <location>
        <begin position="1"/>
        <end position="18"/>
    </location>
</feature>
<dbReference type="CDD" id="cd00190">
    <property type="entry name" value="Tryp_SPc"/>
    <property type="match status" value="1"/>
</dbReference>
<feature type="domain" description="Peptidase S1" evidence="10">
    <location>
        <begin position="31"/>
        <end position="259"/>
    </location>
</feature>
<accession>A0A7R9J9T3</accession>
<dbReference type="PROSITE" id="PS50240">
    <property type="entry name" value="TRYPSIN_DOM"/>
    <property type="match status" value="1"/>
</dbReference>
<comment type="similarity">
    <text evidence="7">Belongs to the peptidase S1 family. CLIP subfamily.</text>
</comment>
<name>A0A7R9J9T3_TIMCA</name>
<keyword evidence="4 8" id="KW-0378">Hydrolase</keyword>
<dbReference type="SUPFAM" id="SSF50494">
    <property type="entry name" value="Trypsin-like serine proteases"/>
    <property type="match status" value="1"/>
</dbReference>
<comment type="subcellular location">
    <subcellularLocation>
        <location evidence="1">Secreted</location>
    </subcellularLocation>
</comment>
<gene>
    <name evidence="11" type="ORF">TCMB3V08_LOCUS7224</name>
</gene>
<evidence type="ECO:0000256" key="9">
    <source>
        <dbReference type="SAM" id="SignalP"/>
    </source>
</evidence>
<sequence length="260" mass="28493">MILKILFVVVTFFNQGESSKPKMNNLTHESILGGSRSDLGEYPFMLALEDQTHQFCGASAIGKSWAITAAHCLTGMKAKNLELRAGSVIRHRGGSLHPVKYFIIHHNFDPETQDEDIALVKVKKPFSDNPSVRYIALPKQNEAVKPNIKAIVVGWGSTGVDLPGSSVLKDVKVEIMDQNSCRDTDAFSSTYSITKNMICAASFLKDTRMGDSGGPMIIGRNSPKLVGITSWGEGTGDLQSPGVYTRVAKYRNWIRMKTGL</sequence>
<dbReference type="InterPro" id="IPR043504">
    <property type="entry name" value="Peptidase_S1_PA_chymotrypsin"/>
</dbReference>
<dbReference type="InterPro" id="IPR033116">
    <property type="entry name" value="TRYPSIN_SER"/>
</dbReference>
<dbReference type="EMBL" id="OE182487">
    <property type="protein sequence ID" value="CAD7574615.1"/>
    <property type="molecule type" value="Genomic_DNA"/>
</dbReference>
<evidence type="ECO:0000256" key="4">
    <source>
        <dbReference type="ARBA" id="ARBA00022801"/>
    </source>
</evidence>
<dbReference type="AlphaFoldDB" id="A0A7R9J9T3"/>
<dbReference type="PROSITE" id="PS00134">
    <property type="entry name" value="TRYPSIN_HIS"/>
    <property type="match status" value="1"/>
</dbReference>
<evidence type="ECO:0000256" key="8">
    <source>
        <dbReference type="RuleBase" id="RU363034"/>
    </source>
</evidence>
<proteinExistence type="inferred from homology"/>
<reference evidence="11" key="1">
    <citation type="submission" date="2020-11" db="EMBL/GenBank/DDBJ databases">
        <authorList>
            <person name="Tran Van P."/>
        </authorList>
    </citation>
    <scope>NUCLEOTIDE SEQUENCE</scope>
</reference>
<protein>
    <submittedName>
        <fullName evidence="11">(California timema) hypothetical protein</fullName>
    </submittedName>
</protein>
<dbReference type="InterPro" id="IPR009003">
    <property type="entry name" value="Peptidase_S1_PA"/>
</dbReference>
<evidence type="ECO:0000256" key="1">
    <source>
        <dbReference type="ARBA" id="ARBA00004613"/>
    </source>
</evidence>
<evidence type="ECO:0000256" key="5">
    <source>
        <dbReference type="ARBA" id="ARBA00022825"/>
    </source>
</evidence>
<dbReference type="InterPro" id="IPR001314">
    <property type="entry name" value="Peptidase_S1A"/>
</dbReference>
<keyword evidence="9" id="KW-0732">Signal</keyword>
<evidence type="ECO:0000313" key="11">
    <source>
        <dbReference type="EMBL" id="CAD7574615.1"/>
    </source>
</evidence>
<evidence type="ECO:0000256" key="7">
    <source>
        <dbReference type="ARBA" id="ARBA00024195"/>
    </source>
</evidence>
<dbReference type="PANTHER" id="PTHR24264:SF65">
    <property type="entry name" value="SRCR DOMAIN-CONTAINING PROTEIN"/>
    <property type="match status" value="1"/>
</dbReference>
<dbReference type="PANTHER" id="PTHR24264">
    <property type="entry name" value="TRYPSIN-RELATED"/>
    <property type="match status" value="1"/>
</dbReference>
<evidence type="ECO:0000256" key="6">
    <source>
        <dbReference type="ARBA" id="ARBA00023157"/>
    </source>
</evidence>
<dbReference type="GO" id="GO:0006508">
    <property type="term" value="P:proteolysis"/>
    <property type="evidence" value="ECO:0007669"/>
    <property type="project" value="UniProtKB-KW"/>
</dbReference>
<dbReference type="Pfam" id="PF00089">
    <property type="entry name" value="Trypsin"/>
    <property type="match status" value="1"/>
</dbReference>
<dbReference type="InterPro" id="IPR050127">
    <property type="entry name" value="Serine_Proteases_S1"/>
</dbReference>
<dbReference type="FunFam" id="2.40.10.10:FF:000068">
    <property type="entry name" value="transmembrane protease serine 2"/>
    <property type="match status" value="1"/>
</dbReference>
<keyword evidence="6" id="KW-1015">Disulfide bond</keyword>
<dbReference type="PROSITE" id="PS00135">
    <property type="entry name" value="TRYPSIN_SER"/>
    <property type="match status" value="1"/>
</dbReference>
<dbReference type="InterPro" id="IPR018114">
    <property type="entry name" value="TRYPSIN_HIS"/>
</dbReference>
<dbReference type="InterPro" id="IPR001254">
    <property type="entry name" value="Trypsin_dom"/>
</dbReference>
<dbReference type="SMART" id="SM00020">
    <property type="entry name" value="Tryp_SPc"/>
    <property type="match status" value="1"/>
</dbReference>
<dbReference type="PRINTS" id="PR00722">
    <property type="entry name" value="CHYMOTRYPSIN"/>
</dbReference>
<keyword evidence="2" id="KW-0964">Secreted</keyword>
<keyword evidence="3 8" id="KW-0645">Protease</keyword>
<feature type="chain" id="PRO_5030942641" evidence="9">
    <location>
        <begin position="19"/>
        <end position="260"/>
    </location>
</feature>
<organism evidence="11">
    <name type="scientific">Timema californicum</name>
    <name type="common">California timema</name>
    <name type="synonym">Walking stick</name>
    <dbReference type="NCBI Taxonomy" id="61474"/>
    <lineage>
        <taxon>Eukaryota</taxon>
        <taxon>Metazoa</taxon>
        <taxon>Ecdysozoa</taxon>
        <taxon>Arthropoda</taxon>
        <taxon>Hexapoda</taxon>
        <taxon>Insecta</taxon>
        <taxon>Pterygota</taxon>
        <taxon>Neoptera</taxon>
        <taxon>Polyneoptera</taxon>
        <taxon>Phasmatodea</taxon>
        <taxon>Timematodea</taxon>
        <taxon>Timematoidea</taxon>
        <taxon>Timematidae</taxon>
        <taxon>Timema</taxon>
    </lineage>
</organism>
<evidence type="ECO:0000256" key="3">
    <source>
        <dbReference type="ARBA" id="ARBA00022670"/>
    </source>
</evidence>
<dbReference type="GO" id="GO:0005615">
    <property type="term" value="C:extracellular space"/>
    <property type="evidence" value="ECO:0007669"/>
    <property type="project" value="TreeGrafter"/>
</dbReference>
<evidence type="ECO:0000256" key="2">
    <source>
        <dbReference type="ARBA" id="ARBA00022525"/>
    </source>
</evidence>
<dbReference type="Gene3D" id="2.40.10.10">
    <property type="entry name" value="Trypsin-like serine proteases"/>
    <property type="match status" value="1"/>
</dbReference>
<evidence type="ECO:0000259" key="10">
    <source>
        <dbReference type="PROSITE" id="PS50240"/>
    </source>
</evidence>
<dbReference type="GO" id="GO:0004252">
    <property type="term" value="F:serine-type endopeptidase activity"/>
    <property type="evidence" value="ECO:0007669"/>
    <property type="project" value="InterPro"/>
</dbReference>
<dbReference type="FunFam" id="2.40.10.10:FF:000002">
    <property type="entry name" value="Transmembrane protease serine"/>
    <property type="match status" value="1"/>
</dbReference>
<keyword evidence="5 8" id="KW-0720">Serine protease</keyword>